<dbReference type="AlphaFoldDB" id="A0A1B0A606"/>
<dbReference type="Proteomes" id="UP000092445">
    <property type="component" value="Unassembled WGS sequence"/>
</dbReference>
<dbReference type="EnsemblMetazoa" id="GPAI035496-RA">
    <property type="protein sequence ID" value="GPAI035496-PA"/>
    <property type="gene ID" value="GPAI035496"/>
</dbReference>
<evidence type="ECO:0000313" key="1">
    <source>
        <dbReference type="EnsemblMetazoa" id="GPAI035496-PA"/>
    </source>
</evidence>
<protein>
    <submittedName>
        <fullName evidence="1">Uncharacterized protein</fullName>
    </submittedName>
</protein>
<organism evidence="1 2">
    <name type="scientific">Glossina pallidipes</name>
    <name type="common">Tsetse fly</name>
    <dbReference type="NCBI Taxonomy" id="7398"/>
    <lineage>
        <taxon>Eukaryota</taxon>
        <taxon>Metazoa</taxon>
        <taxon>Ecdysozoa</taxon>
        <taxon>Arthropoda</taxon>
        <taxon>Hexapoda</taxon>
        <taxon>Insecta</taxon>
        <taxon>Pterygota</taxon>
        <taxon>Neoptera</taxon>
        <taxon>Endopterygota</taxon>
        <taxon>Diptera</taxon>
        <taxon>Brachycera</taxon>
        <taxon>Muscomorpha</taxon>
        <taxon>Hippoboscoidea</taxon>
        <taxon>Glossinidae</taxon>
        <taxon>Glossina</taxon>
    </lineage>
</organism>
<name>A0A1B0A606_GLOPL</name>
<keyword evidence="2" id="KW-1185">Reference proteome</keyword>
<sequence>MNCFLGLEALPGALSKRRSKPACIVGGMPGGKRAAAVAAEGNVKLPAAVGDGPGPVKYGAVSKFVLRPVEEVRSELLTLTPVTPVAVCLKCSKRGSWATHALCSLNKFDSVGILSVTYHILQGIKLLCKQNLEETLVEEAANAKAKDHYPAPAIDANLKGSCAKRENDSA</sequence>
<accession>A0A1B0A606</accession>
<reference evidence="1" key="2">
    <citation type="submission" date="2020-05" db="UniProtKB">
        <authorList>
            <consortium name="EnsemblMetazoa"/>
        </authorList>
    </citation>
    <scope>IDENTIFICATION</scope>
    <source>
        <strain evidence="1">IAEA</strain>
    </source>
</reference>
<reference evidence="2" key="1">
    <citation type="submission" date="2014-03" db="EMBL/GenBank/DDBJ databases">
        <authorList>
            <person name="Aksoy S."/>
            <person name="Warren W."/>
            <person name="Wilson R.K."/>
        </authorList>
    </citation>
    <scope>NUCLEOTIDE SEQUENCE [LARGE SCALE GENOMIC DNA]</scope>
    <source>
        <strain evidence="2">IAEA</strain>
    </source>
</reference>
<dbReference type="VEuPathDB" id="VectorBase:GPAI035496"/>
<evidence type="ECO:0000313" key="2">
    <source>
        <dbReference type="Proteomes" id="UP000092445"/>
    </source>
</evidence>
<proteinExistence type="predicted"/>